<feature type="compositionally biased region" description="Basic residues" evidence="1">
    <location>
        <begin position="97"/>
        <end position="107"/>
    </location>
</feature>
<feature type="compositionally biased region" description="Polar residues" evidence="1">
    <location>
        <begin position="72"/>
        <end position="85"/>
    </location>
</feature>
<dbReference type="EMBL" id="AB524586">
    <property type="protein sequence ID" value="BAJ07843.1"/>
    <property type="molecule type" value="Genomic_DNA"/>
</dbReference>
<accession>D5MRH7</accession>
<organism evidence="2">
    <name type="scientific">Streptomyces sp. 2238-SVT4</name>
    <dbReference type="NCBI Taxonomy" id="681626"/>
    <lineage>
        <taxon>Bacteria</taxon>
        <taxon>Bacillati</taxon>
        <taxon>Actinomycetota</taxon>
        <taxon>Actinomycetes</taxon>
        <taxon>Kitasatosporales</taxon>
        <taxon>Streptomycetaceae</taxon>
        <taxon>Streptomyces</taxon>
    </lineage>
</organism>
<dbReference type="AlphaFoldDB" id="D5MRH7"/>
<reference evidence="2" key="1">
    <citation type="journal article" date="2010" name="Appl. Environ. Microbiol.">
        <title>Cloning and characterization of a gene cluster for hatomarubigin biosynthesis in Streptomyces sp. strain 2238-SVT4.</title>
        <authorList>
            <person name="Kawasaki T."/>
            <person name="Hirashima R."/>
            <person name="Maruta T."/>
            <person name="Sato H."/>
            <person name="Maeda A."/>
            <person name="Yamada Y."/>
            <person name="Takeda M."/>
            <person name="Hayakawa Y."/>
        </authorList>
    </citation>
    <scope>NUCLEOTIDE SEQUENCE</scope>
    <source>
        <strain evidence="2">2238-SVT4</strain>
    </source>
</reference>
<protein>
    <submittedName>
        <fullName evidence="2">Uncharacterized protein hrbD</fullName>
    </submittedName>
</protein>
<name>D5MRH7_9ACTN</name>
<proteinExistence type="predicted"/>
<sequence length="107" mass="11343">MSAVLLILRLAGGWRLSPVRASLQISAARSPVGRLSSAMAWLSTASMTSGRIGTTGRPAAVVVKPLSAWANSHNWTRSPDSSTPCSPGRAPTGTKRSQPHRRGLRKK</sequence>
<feature type="region of interest" description="Disordered" evidence="1">
    <location>
        <begin position="72"/>
        <end position="107"/>
    </location>
</feature>
<evidence type="ECO:0000256" key="1">
    <source>
        <dbReference type="SAM" id="MobiDB-lite"/>
    </source>
</evidence>
<evidence type="ECO:0000313" key="2">
    <source>
        <dbReference type="EMBL" id="BAJ07843.1"/>
    </source>
</evidence>
<gene>
    <name evidence="2" type="primary">hrbD</name>
</gene>